<dbReference type="Gene3D" id="1.20.1720.10">
    <property type="entry name" value="Multidrug resistance protein D"/>
    <property type="match status" value="1"/>
</dbReference>
<accession>A0A6J7E4J6</accession>
<dbReference type="InterPro" id="IPR011701">
    <property type="entry name" value="MFS"/>
</dbReference>
<keyword evidence="4 7" id="KW-0812">Transmembrane</keyword>
<keyword evidence="2" id="KW-0813">Transport</keyword>
<keyword evidence="6 7" id="KW-0472">Membrane</keyword>
<feature type="transmembrane region" description="Helical" evidence="7">
    <location>
        <begin position="213"/>
        <end position="233"/>
    </location>
</feature>
<feature type="transmembrane region" description="Helical" evidence="7">
    <location>
        <begin position="119"/>
        <end position="141"/>
    </location>
</feature>
<dbReference type="CDD" id="cd17321">
    <property type="entry name" value="MFS_MMR_MDR_like"/>
    <property type="match status" value="1"/>
</dbReference>
<evidence type="ECO:0000256" key="3">
    <source>
        <dbReference type="ARBA" id="ARBA00022475"/>
    </source>
</evidence>
<evidence type="ECO:0000256" key="7">
    <source>
        <dbReference type="SAM" id="Phobius"/>
    </source>
</evidence>
<dbReference type="GO" id="GO:0005886">
    <property type="term" value="C:plasma membrane"/>
    <property type="evidence" value="ECO:0007669"/>
    <property type="project" value="UniProtKB-SubCell"/>
</dbReference>
<feature type="transmembrane region" description="Helical" evidence="7">
    <location>
        <begin position="376"/>
        <end position="398"/>
    </location>
</feature>
<dbReference type="InterPro" id="IPR004638">
    <property type="entry name" value="EmrB-like"/>
</dbReference>
<feature type="transmembrane region" description="Helical" evidence="7">
    <location>
        <begin position="282"/>
        <end position="302"/>
    </location>
</feature>
<feature type="transmembrane region" description="Helical" evidence="7">
    <location>
        <begin position="70"/>
        <end position="87"/>
    </location>
</feature>
<feature type="transmembrane region" description="Helical" evidence="7">
    <location>
        <begin position="450"/>
        <end position="469"/>
    </location>
</feature>
<keyword evidence="5 7" id="KW-1133">Transmembrane helix</keyword>
<evidence type="ECO:0000256" key="1">
    <source>
        <dbReference type="ARBA" id="ARBA00004651"/>
    </source>
</evidence>
<keyword evidence="3" id="KW-1003">Cell membrane</keyword>
<feature type="domain" description="Major facilitator superfamily (MFS) profile" evidence="8">
    <location>
        <begin position="28"/>
        <end position="474"/>
    </location>
</feature>
<dbReference type="PANTHER" id="PTHR42718">
    <property type="entry name" value="MAJOR FACILITATOR SUPERFAMILY MULTIDRUG TRANSPORTER MFSC"/>
    <property type="match status" value="1"/>
</dbReference>
<proteinExistence type="predicted"/>
<evidence type="ECO:0000313" key="9">
    <source>
        <dbReference type="EMBL" id="CAB4874653.1"/>
    </source>
</evidence>
<feature type="transmembrane region" description="Helical" evidence="7">
    <location>
        <begin position="27"/>
        <end position="50"/>
    </location>
</feature>
<feature type="transmembrane region" description="Helical" evidence="7">
    <location>
        <begin position="322"/>
        <end position="339"/>
    </location>
</feature>
<dbReference type="Pfam" id="PF07690">
    <property type="entry name" value="MFS_1"/>
    <property type="match status" value="1"/>
</dbReference>
<dbReference type="AlphaFoldDB" id="A0A6J7E4J6"/>
<reference evidence="9" key="1">
    <citation type="submission" date="2020-05" db="EMBL/GenBank/DDBJ databases">
        <authorList>
            <person name="Chiriac C."/>
            <person name="Salcher M."/>
            <person name="Ghai R."/>
            <person name="Kavagutti S V."/>
        </authorList>
    </citation>
    <scope>NUCLEOTIDE SEQUENCE</scope>
</reference>
<dbReference type="SUPFAM" id="SSF103473">
    <property type="entry name" value="MFS general substrate transporter"/>
    <property type="match status" value="1"/>
</dbReference>
<dbReference type="InterPro" id="IPR036259">
    <property type="entry name" value="MFS_trans_sf"/>
</dbReference>
<comment type="subcellular location">
    <subcellularLocation>
        <location evidence="1">Cell membrane</location>
        <topology evidence="1">Multi-pass membrane protein</topology>
    </subcellularLocation>
</comment>
<dbReference type="InterPro" id="IPR020846">
    <property type="entry name" value="MFS_dom"/>
</dbReference>
<feature type="transmembrane region" description="Helical" evidence="7">
    <location>
        <begin position="346"/>
        <end position="364"/>
    </location>
</feature>
<evidence type="ECO:0000256" key="5">
    <source>
        <dbReference type="ARBA" id="ARBA00022989"/>
    </source>
</evidence>
<dbReference type="NCBIfam" id="TIGR00711">
    <property type="entry name" value="efflux_EmrB"/>
    <property type="match status" value="1"/>
</dbReference>
<dbReference type="PANTHER" id="PTHR42718:SF42">
    <property type="entry name" value="EXPORT PROTEIN"/>
    <property type="match status" value="1"/>
</dbReference>
<dbReference type="PRINTS" id="PR01036">
    <property type="entry name" value="TCRTETB"/>
</dbReference>
<name>A0A6J7E4J6_9ZZZZ</name>
<sequence>MDTTPTEADLAAAEAELHEGPKGRPGWTLAIVSIALFMVTLDNLVVGVALPSIREDLGAGLESLEWTVNAYTLSYAVLLMPAAAVGDRFGRRKMFLIGLATFTGASLLAALAPSIDALVAARALQGLGAAIVTPLTLTLLAEAFPGEKRGMALGIWSGVSGLGVALGPVVGGAVIDGAGSWQWIFGINIPIGIVLGCLAIWKLVESRGESRPLDLPGIGLAGLGLFGLTYAVVRGETLGWGSFGILAPGLGGIALLVIFVLWERRAREPMLPMRLFKSRGFAATNVVSFSMFFGVFGSIFYLSQFFQTAQGYTPFESGVRTLPFTAMPIFVAPIAGILSDKIGAKPLMATGLAMQAIAISWLAAISTPTVAYSHLLIPFVICGTGMSLVFAPAANAVLASVRQRESGQASGATNAIREVGGVMGVSMLGVLFAAHGSYASPQAYADGVVAALPLGAAVLAIGAVAALFVPGLKQMRADAEELAAEELAEGQLAVPTA</sequence>
<gene>
    <name evidence="9" type="ORF">UFOPK3444_00941</name>
</gene>
<organism evidence="9">
    <name type="scientific">freshwater metagenome</name>
    <dbReference type="NCBI Taxonomy" id="449393"/>
    <lineage>
        <taxon>unclassified sequences</taxon>
        <taxon>metagenomes</taxon>
        <taxon>ecological metagenomes</taxon>
    </lineage>
</organism>
<feature type="transmembrane region" description="Helical" evidence="7">
    <location>
        <begin position="239"/>
        <end position="262"/>
    </location>
</feature>
<feature type="transmembrane region" description="Helical" evidence="7">
    <location>
        <begin position="181"/>
        <end position="201"/>
    </location>
</feature>
<evidence type="ECO:0000259" key="8">
    <source>
        <dbReference type="PROSITE" id="PS50850"/>
    </source>
</evidence>
<dbReference type="EMBL" id="CAFBLU010000013">
    <property type="protein sequence ID" value="CAB4874653.1"/>
    <property type="molecule type" value="Genomic_DNA"/>
</dbReference>
<feature type="transmembrane region" description="Helical" evidence="7">
    <location>
        <begin position="94"/>
        <end position="113"/>
    </location>
</feature>
<feature type="transmembrane region" description="Helical" evidence="7">
    <location>
        <begin position="419"/>
        <end position="438"/>
    </location>
</feature>
<evidence type="ECO:0000256" key="2">
    <source>
        <dbReference type="ARBA" id="ARBA00022448"/>
    </source>
</evidence>
<dbReference type="Gene3D" id="1.20.1250.20">
    <property type="entry name" value="MFS general substrate transporter like domains"/>
    <property type="match status" value="1"/>
</dbReference>
<dbReference type="PROSITE" id="PS50850">
    <property type="entry name" value="MFS"/>
    <property type="match status" value="1"/>
</dbReference>
<evidence type="ECO:0000256" key="4">
    <source>
        <dbReference type="ARBA" id="ARBA00022692"/>
    </source>
</evidence>
<evidence type="ECO:0000256" key="6">
    <source>
        <dbReference type="ARBA" id="ARBA00023136"/>
    </source>
</evidence>
<dbReference type="GO" id="GO:0022857">
    <property type="term" value="F:transmembrane transporter activity"/>
    <property type="evidence" value="ECO:0007669"/>
    <property type="project" value="InterPro"/>
</dbReference>
<protein>
    <submittedName>
        <fullName evidence="9">Unannotated protein</fullName>
    </submittedName>
</protein>
<feature type="transmembrane region" description="Helical" evidence="7">
    <location>
        <begin position="153"/>
        <end position="175"/>
    </location>
</feature>